<dbReference type="CDD" id="cd11386">
    <property type="entry name" value="MCP_signal"/>
    <property type="match status" value="1"/>
</dbReference>
<dbReference type="SUPFAM" id="SSF58104">
    <property type="entry name" value="Methyl-accepting chemotaxis protein (MCP) signaling domain"/>
    <property type="match status" value="1"/>
</dbReference>
<dbReference type="GO" id="GO:0004888">
    <property type="term" value="F:transmembrane signaling receptor activity"/>
    <property type="evidence" value="ECO:0007669"/>
    <property type="project" value="InterPro"/>
</dbReference>
<gene>
    <name evidence="11" type="ORF">GCM10009332_01300</name>
</gene>
<keyword evidence="7" id="KW-1133">Transmembrane helix</keyword>
<feature type="domain" description="HAMP" evidence="10">
    <location>
        <begin position="289"/>
        <end position="344"/>
    </location>
</feature>
<dbReference type="InterPro" id="IPR029151">
    <property type="entry name" value="Sensor-like_sf"/>
</dbReference>
<dbReference type="FunFam" id="1.10.287.950:FF:000001">
    <property type="entry name" value="Methyl-accepting chemotaxis sensory transducer"/>
    <property type="match status" value="1"/>
</dbReference>
<evidence type="ECO:0000256" key="1">
    <source>
        <dbReference type="ARBA" id="ARBA00004429"/>
    </source>
</evidence>
<organism evidence="11 12">
    <name type="scientific">Shewanella gelidii</name>
    <dbReference type="NCBI Taxonomy" id="1642821"/>
    <lineage>
        <taxon>Bacteria</taxon>
        <taxon>Pseudomonadati</taxon>
        <taxon>Pseudomonadota</taxon>
        <taxon>Gammaproteobacteria</taxon>
        <taxon>Alteromonadales</taxon>
        <taxon>Shewanellaceae</taxon>
        <taxon>Shewanella</taxon>
    </lineage>
</organism>
<evidence type="ECO:0000256" key="3">
    <source>
        <dbReference type="ARBA" id="ARBA00023224"/>
    </source>
</evidence>
<keyword evidence="2" id="KW-0997">Cell inner membrane</keyword>
<accession>A0A917JH53</accession>
<dbReference type="InterPro" id="IPR003660">
    <property type="entry name" value="HAMP_dom"/>
</dbReference>
<keyword evidence="7" id="KW-0812">Transmembrane</keyword>
<dbReference type="Pfam" id="PF00015">
    <property type="entry name" value="MCPsignal"/>
    <property type="match status" value="1"/>
</dbReference>
<dbReference type="InterPro" id="IPR033462">
    <property type="entry name" value="Cache_3-Cache_2"/>
</dbReference>
<dbReference type="InterPro" id="IPR000727">
    <property type="entry name" value="T_SNARE_dom"/>
</dbReference>
<dbReference type="Gene3D" id="3.30.450.20">
    <property type="entry name" value="PAS domain"/>
    <property type="match status" value="1"/>
</dbReference>
<evidence type="ECO:0000256" key="7">
    <source>
        <dbReference type="SAM" id="Phobius"/>
    </source>
</evidence>
<dbReference type="AlphaFoldDB" id="A0A917JH53"/>
<dbReference type="PRINTS" id="PR00260">
    <property type="entry name" value="CHEMTRNSDUCR"/>
</dbReference>
<evidence type="ECO:0000313" key="12">
    <source>
        <dbReference type="Proteomes" id="UP000613743"/>
    </source>
</evidence>
<dbReference type="GO" id="GO:0005886">
    <property type="term" value="C:plasma membrane"/>
    <property type="evidence" value="ECO:0007669"/>
    <property type="project" value="UniProtKB-SubCell"/>
</dbReference>
<reference evidence="11" key="1">
    <citation type="journal article" date="2014" name="Int. J. Syst. Evol. Microbiol.">
        <title>Complete genome sequence of Corynebacterium casei LMG S-19264T (=DSM 44701T), isolated from a smear-ripened cheese.</title>
        <authorList>
            <consortium name="US DOE Joint Genome Institute (JGI-PGF)"/>
            <person name="Walter F."/>
            <person name="Albersmeier A."/>
            <person name="Kalinowski J."/>
            <person name="Ruckert C."/>
        </authorList>
    </citation>
    <scope>NUCLEOTIDE SEQUENCE</scope>
    <source>
        <strain evidence="11">JCM 30804</strain>
    </source>
</reference>
<dbReference type="GO" id="GO:0006935">
    <property type="term" value="P:chemotaxis"/>
    <property type="evidence" value="ECO:0007669"/>
    <property type="project" value="InterPro"/>
</dbReference>
<feature type="region of interest" description="Disordered" evidence="6">
    <location>
        <begin position="399"/>
        <end position="418"/>
    </location>
</feature>
<feature type="transmembrane region" description="Helical" evidence="7">
    <location>
        <begin position="268"/>
        <end position="288"/>
    </location>
</feature>
<feature type="domain" description="T-SNARE coiled-coil homology" evidence="9">
    <location>
        <begin position="544"/>
        <end position="598"/>
    </location>
</feature>
<dbReference type="SMART" id="SM00283">
    <property type="entry name" value="MA"/>
    <property type="match status" value="1"/>
</dbReference>
<dbReference type="InterPro" id="IPR004090">
    <property type="entry name" value="Chemotax_Me-accpt_rcpt"/>
</dbReference>
<dbReference type="PANTHER" id="PTHR32089:SF74">
    <property type="entry name" value="METHYL-ACCEPTING CHEMOTAXIS PROTEIN AER"/>
    <property type="match status" value="1"/>
</dbReference>
<evidence type="ECO:0000256" key="2">
    <source>
        <dbReference type="ARBA" id="ARBA00022519"/>
    </source>
</evidence>
<feature type="compositionally biased region" description="Polar residues" evidence="6">
    <location>
        <begin position="402"/>
        <end position="418"/>
    </location>
</feature>
<keyword evidence="7" id="KW-0472">Membrane</keyword>
<dbReference type="SUPFAM" id="SSF103190">
    <property type="entry name" value="Sensory domain-like"/>
    <property type="match status" value="1"/>
</dbReference>
<dbReference type="PROSITE" id="PS50192">
    <property type="entry name" value="T_SNARE"/>
    <property type="match status" value="1"/>
</dbReference>
<comment type="subcellular location">
    <subcellularLocation>
        <location evidence="1">Cell inner membrane</location>
        <topology evidence="1">Multi-pass membrane protein</topology>
    </subcellularLocation>
</comment>
<comment type="caution">
    <text evidence="11">The sequence shown here is derived from an EMBL/GenBank/DDBJ whole genome shotgun (WGS) entry which is preliminary data.</text>
</comment>
<feature type="domain" description="Methyl-accepting transducer" evidence="8">
    <location>
        <begin position="349"/>
        <end position="585"/>
    </location>
</feature>
<evidence type="ECO:0000259" key="10">
    <source>
        <dbReference type="PROSITE" id="PS50885"/>
    </source>
</evidence>
<evidence type="ECO:0000259" key="9">
    <source>
        <dbReference type="PROSITE" id="PS50192"/>
    </source>
</evidence>
<dbReference type="EMBL" id="BMPZ01000001">
    <property type="protein sequence ID" value="GGI67826.1"/>
    <property type="molecule type" value="Genomic_DNA"/>
</dbReference>
<evidence type="ECO:0000313" key="11">
    <source>
        <dbReference type="EMBL" id="GGI67826.1"/>
    </source>
</evidence>
<evidence type="ECO:0000256" key="5">
    <source>
        <dbReference type="PROSITE-ProRule" id="PRU00284"/>
    </source>
</evidence>
<dbReference type="Proteomes" id="UP000613743">
    <property type="component" value="Unassembled WGS sequence"/>
</dbReference>
<evidence type="ECO:0000259" key="8">
    <source>
        <dbReference type="PROSITE" id="PS50111"/>
    </source>
</evidence>
<dbReference type="PANTHER" id="PTHR32089">
    <property type="entry name" value="METHYL-ACCEPTING CHEMOTAXIS PROTEIN MCPB"/>
    <property type="match status" value="1"/>
</dbReference>
<proteinExistence type="inferred from homology"/>
<dbReference type="PROSITE" id="PS50885">
    <property type="entry name" value="HAMP"/>
    <property type="match status" value="1"/>
</dbReference>
<keyword evidence="2" id="KW-1003">Cell membrane</keyword>
<dbReference type="InterPro" id="IPR004089">
    <property type="entry name" value="MCPsignal_dom"/>
</dbReference>
<keyword evidence="3 5" id="KW-0807">Transducer</keyword>
<name>A0A917JH53_9GAMM</name>
<protein>
    <submittedName>
        <fullName evidence="11">Methyl-accepting chemotaxis protein</fullName>
    </submittedName>
</protein>
<dbReference type="PROSITE" id="PS50111">
    <property type="entry name" value="CHEMOTAXIS_TRANSDUC_2"/>
    <property type="match status" value="1"/>
</dbReference>
<dbReference type="Gene3D" id="1.10.287.950">
    <property type="entry name" value="Methyl-accepting chemotaxis protein"/>
    <property type="match status" value="1"/>
</dbReference>
<sequence>MQVQMHELADLLKLQYDSLLEQGRRSADVFREMYPGQFRKPDKTVKIFGKATPALAHEREQLNASKSKVDRFANLTGGTATVFVRDGDDFLRITTSLKKPNGKRALVTYLGKDHPGYEALIAGQSYEGYAYLFGKDYMTVYRPILSKEGEVIGIMYVGFDITSSLTQIREVVNKLKLEETGHYLLLRNADNSVIAHPSYDVGSKVTDDVLNGLSLAQAKQYDTAHEYINHRQQDTLAHSILVPGWDWSLVGQVESKELNEESLTLLKINAAVAIAGIILITVLLSIVLHKSLNPLKLLQQHLEALGNGDLSRNLPTATENSDNEVDQITISTSNMATNLRQLIVSLQQSAKQVEAQATQSQEVARLNGEEAQAMMAQTDQIATAIEEMSVSIRNVADHANHGASQSQQVDNAAQSGQQQLEEVVNGLRDLSSQLSSSHHAVGDVSKESDAISQVTEVINSIAEQTNLLALNAAIEAARAGEQGRGFAVVADEVRNLAQRTQSSISEIGQTIGRLQQVVGVTATQMEQSQELGGHSADQGAQANEQLTEITQRIGELAGVTADIASATEQQSAVAEEITRNLHQITALAQEGEQRANETVQTAEELSDVASELQQQIGVFKV</sequence>
<evidence type="ECO:0000256" key="6">
    <source>
        <dbReference type="SAM" id="MobiDB-lite"/>
    </source>
</evidence>
<dbReference type="GO" id="GO:0007165">
    <property type="term" value="P:signal transduction"/>
    <property type="evidence" value="ECO:0007669"/>
    <property type="project" value="UniProtKB-KW"/>
</dbReference>
<keyword evidence="12" id="KW-1185">Reference proteome</keyword>
<reference evidence="11" key="2">
    <citation type="submission" date="2020-09" db="EMBL/GenBank/DDBJ databases">
        <authorList>
            <person name="Sun Q."/>
            <person name="Ohkuma M."/>
        </authorList>
    </citation>
    <scope>NUCLEOTIDE SEQUENCE</scope>
    <source>
        <strain evidence="11">JCM 30804</strain>
    </source>
</reference>
<comment type="similarity">
    <text evidence="4">Belongs to the methyl-accepting chemotaxis (MCP) protein family.</text>
</comment>
<dbReference type="Pfam" id="PF17201">
    <property type="entry name" value="Cache_3-Cache_2"/>
    <property type="match status" value="1"/>
</dbReference>
<evidence type="ECO:0000256" key="4">
    <source>
        <dbReference type="ARBA" id="ARBA00029447"/>
    </source>
</evidence>